<protein>
    <recommendedName>
        <fullName evidence="4">CorA-like Mg2+ transporter protein</fullName>
    </recommendedName>
</protein>
<evidence type="ECO:0000256" key="1">
    <source>
        <dbReference type="SAM" id="Phobius"/>
    </source>
</evidence>
<dbReference type="EMBL" id="JACHEN010000001">
    <property type="protein sequence ID" value="MBB6214047.1"/>
    <property type="molecule type" value="Genomic_DNA"/>
</dbReference>
<comment type="caution">
    <text evidence="2">The sequence shown here is derived from an EMBL/GenBank/DDBJ whole genome shotgun (WGS) entry which is preliminary data.</text>
</comment>
<keyword evidence="1" id="KW-0812">Transmembrane</keyword>
<name>A0A841KKS9_9FIRM</name>
<organism evidence="2 3">
    <name type="scientific">Anaerosolibacter carboniphilus</name>
    <dbReference type="NCBI Taxonomy" id="1417629"/>
    <lineage>
        <taxon>Bacteria</taxon>
        <taxon>Bacillati</taxon>
        <taxon>Bacillota</taxon>
        <taxon>Clostridia</taxon>
        <taxon>Peptostreptococcales</taxon>
        <taxon>Thermotaleaceae</taxon>
        <taxon>Anaerosolibacter</taxon>
    </lineage>
</organism>
<sequence>MEQPMIHSYKMYFIHPFIYEDRNYANIVKCLLHEESQWKLKVYQNSNVEDHIRTEYFLPHIIKFLYPTMYLDEKERKDVASLHPHMLKELSSLDFTLKPNILETYRSFEVLCDEAAFPLTFENIYLKIFHGGVGFLYFSIACNKEQLALNDLIQINQLMRPIRPLYKDYPMARIQFKKNISLFTLKDLLDTLLGEINVYDHKENIYNIYIDRLIFYSYVCVKKDSLATDQWICERTDLLEALRSCSLYEPEKENMTLLSQSDQDQVYFSRHKSSIYGFSKEGGILLAVDRDLKGDEILPNICEAYIPCYFSTYYLDILILGLYQRISLINYCRKLSMLKSLIHYKQTIEHIRFEILKFTNTAWFTQITNSELGMAIWKHWFTLFENEALYCEVKQGLDELDDFLENKRQHRFSLKLGLITAITIPPTLIFSYVGNDFDRLTFSQLLHPKFLISSFLLFLGMLGLLFAIDKFHKN</sequence>
<reference evidence="2 3" key="1">
    <citation type="submission" date="2020-08" db="EMBL/GenBank/DDBJ databases">
        <title>Genomic Encyclopedia of Type Strains, Phase IV (KMG-IV): sequencing the most valuable type-strain genomes for metagenomic binning, comparative biology and taxonomic classification.</title>
        <authorList>
            <person name="Goeker M."/>
        </authorList>
    </citation>
    <scope>NUCLEOTIDE SEQUENCE [LARGE SCALE GENOMIC DNA]</scope>
    <source>
        <strain evidence="2 3">DSM 103526</strain>
    </source>
</reference>
<keyword evidence="1" id="KW-1133">Transmembrane helix</keyword>
<gene>
    <name evidence="2" type="ORF">HNQ80_000116</name>
</gene>
<dbReference type="Proteomes" id="UP000579281">
    <property type="component" value="Unassembled WGS sequence"/>
</dbReference>
<accession>A0A841KKS9</accession>
<keyword evidence="3" id="KW-1185">Reference proteome</keyword>
<proteinExistence type="predicted"/>
<dbReference type="RefSeq" id="WP_184307113.1">
    <property type="nucleotide sequence ID" value="NZ_JACHEN010000001.1"/>
</dbReference>
<dbReference type="AlphaFoldDB" id="A0A841KKS9"/>
<feature type="transmembrane region" description="Helical" evidence="1">
    <location>
        <begin position="412"/>
        <end position="430"/>
    </location>
</feature>
<evidence type="ECO:0000313" key="3">
    <source>
        <dbReference type="Proteomes" id="UP000579281"/>
    </source>
</evidence>
<evidence type="ECO:0000313" key="2">
    <source>
        <dbReference type="EMBL" id="MBB6214047.1"/>
    </source>
</evidence>
<keyword evidence="1" id="KW-0472">Membrane</keyword>
<feature type="transmembrane region" description="Helical" evidence="1">
    <location>
        <begin position="450"/>
        <end position="468"/>
    </location>
</feature>
<evidence type="ECO:0008006" key="4">
    <source>
        <dbReference type="Google" id="ProtNLM"/>
    </source>
</evidence>